<accession>A0A843WI47</accession>
<dbReference type="EMBL" id="NMUH01003610">
    <property type="protein sequence ID" value="MQM06368.1"/>
    <property type="molecule type" value="Genomic_DNA"/>
</dbReference>
<sequence>MKDVVGGVHLVRCTLYFYRPRVYTGRVRLPNYVGGPDDRVYLSPSSVTCPIPFSSRRPMTGRWRIAIQRALPIQTWIWRPQSTHSIDPPAYASSSTAMPDSGGDDIRTLIREELSQQLLLHCGAMVEQVVAGIRGAGTS</sequence>
<dbReference type="Proteomes" id="UP000652761">
    <property type="component" value="Unassembled WGS sequence"/>
</dbReference>
<proteinExistence type="predicted"/>
<evidence type="ECO:0000313" key="1">
    <source>
        <dbReference type="EMBL" id="MQM06368.1"/>
    </source>
</evidence>
<organism evidence="1 2">
    <name type="scientific">Colocasia esculenta</name>
    <name type="common">Wild taro</name>
    <name type="synonym">Arum esculentum</name>
    <dbReference type="NCBI Taxonomy" id="4460"/>
    <lineage>
        <taxon>Eukaryota</taxon>
        <taxon>Viridiplantae</taxon>
        <taxon>Streptophyta</taxon>
        <taxon>Embryophyta</taxon>
        <taxon>Tracheophyta</taxon>
        <taxon>Spermatophyta</taxon>
        <taxon>Magnoliopsida</taxon>
        <taxon>Liliopsida</taxon>
        <taxon>Araceae</taxon>
        <taxon>Aroideae</taxon>
        <taxon>Colocasieae</taxon>
        <taxon>Colocasia</taxon>
    </lineage>
</organism>
<dbReference type="AlphaFoldDB" id="A0A843WI47"/>
<evidence type="ECO:0000313" key="2">
    <source>
        <dbReference type="Proteomes" id="UP000652761"/>
    </source>
</evidence>
<gene>
    <name evidence="1" type="ORF">Taro_039192</name>
</gene>
<comment type="caution">
    <text evidence="1">The sequence shown here is derived from an EMBL/GenBank/DDBJ whole genome shotgun (WGS) entry which is preliminary data.</text>
</comment>
<reference evidence="1" key="1">
    <citation type="submission" date="2017-07" db="EMBL/GenBank/DDBJ databases">
        <title>Taro Niue Genome Assembly and Annotation.</title>
        <authorList>
            <person name="Atibalentja N."/>
            <person name="Keating K."/>
            <person name="Fields C.J."/>
        </authorList>
    </citation>
    <scope>NUCLEOTIDE SEQUENCE</scope>
    <source>
        <strain evidence="1">Niue_2</strain>
        <tissue evidence="1">Leaf</tissue>
    </source>
</reference>
<keyword evidence="2" id="KW-1185">Reference proteome</keyword>
<protein>
    <submittedName>
        <fullName evidence="1">Uncharacterized protein</fullName>
    </submittedName>
</protein>
<name>A0A843WI47_COLES</name>